<evidence type="ECO:0000259" key="8">
    <source>
        <dbReference type="PROSITE" id="PS51412"/>
    </source>
</evidence>
<keyword evidence="6" id="KW-1133">Transmembrane helix</keyword>
<organism evidence="9 10">
    <name type="scientific">Sinanodonta woodiana</name>
    <name type="common">Chinese pond mussel</name>
    <name type="synonym">Anodonta woodiana</name>
    <dbReference type="NCBI Taxonomy" id="1069815"/>
    <lineage>
        <taxon>Eukaryota</taxon>
        <taxon>Metazoa</taxon>
        <taxon>Spiralia</taxon>
        <taxon>Lophotrochozoa</taxon>
        <taxon>Mollusca</taxon>
        <taxon>Bivalvia</taxon>
        <taxon>Autobranchia</taxon>
        <taxon>Heteroconchia</taxon>
        <taxon>Palaeoheterodonta</taxon>
        <taxon>Unionida</taxon>
        <taxon>Unionoidea</taxon>
        <taxon>Unionidae</taxon>
        <taxon>Unioninae</taxon>
        <taxon>Sinanodonta</taxon>
    </lineage>
</organism>
<dbReference type="Proteomes" id="UP001634394">
    <property type="component" value="Unassembled WGS sequence"/>
</dbReference>
<evidence type="ECO:0000256" key="2">
    <source>
        <dbReference type="ARBA" id="ARBA00004613"/>
    </source>
</evidence>
<keyword evidence="10" id="KW-1185">Reference proteome</keyword>
<sequence length="610" mass="68600">MSAGKSFTSMAEYQVSSPAALSMMFSRKEKCCFQLFLILVLVGIFTISVCLELVIRLSPDIFQKPQVSQQAPQTAASQQSNQSNNQNAVLGSNTIDYDCQDTGGKRTFPNLGYAFKGYNILKGFPLAVGPDPGFTYPIFRPDYSKGSQTADCRNIIPLGLDITRDVSCVTSFSSQIVQTQYEVTKAISVSTTAEARLWSFSFSASAGYKEAVSTVSDEKVVLIYSTANCNYYISKLKKTKPPPFDPEFLKWVTHLNKTNVIASEQEKAKYFDFFEYYGTHYLHTVTFGASDIHEYKMSTVNYTSMREMGVDIAATASLSSQFIRVQTGFNLVESKKSVANQFLSTVQERTITKGAPPPAAGDDRTWASIVQETPIPTQYVLGSLEDLFTREYMESLGVMYDEIKTKITAYKGEYCQFLREKGLLDNCIDSVNVIILEGTEIFGAVKEKTSSWRDCHDSCQEDKSCVAMDFCKDCLRSDKKYQKCQMYTEDGYNEAESHTAMETTIWLSKIKRQLVLYNTAVIGSERLSYESNYSKSIQDCVQRCLDDEYCVIITYCNCTDKIRNCKLYTQDGIFRLKAEDGSQTHFLSNKINSVYDIYTTSKPQNLTGPN</sequence>
<dbReference type="AlphaFoldDB" id="A0ABD3Y0L5"/>
<evidence type="ECO:0000256" key="3">
    <source>
        <dbReference type="ARBA" id="ARBA00022525"/>
    </source>
</evidence>
<dbReference type="GO" id="GO:0016020">
    <property type="term" value="C:membrane"/>
    <property type="evidence" value="ECO:0007669"/>
    <property type="project" value="UniProtKB-SubCell"/>
</dbReference>
<evidence type="ECO:0000256" key="6">
    <source>
        <dbReference type="SAM" id="Phobius"/>
    </source>
</evidence>
<evidence type="ECO:0000313" key="9">
    <source>
        <dbReference type="EMBL" id="KAL3892011.1"/>
    </source>
</evidence>
<evidence type="ECO:0000313" key="10">
    <source>
        <dbReference type="Proteomes" id="UP001634394"/>
    </source>
</evidence>
<dbReference type="InterPro" id="IPR003609">
    <property type="entry name" value="Pan_app"/>
</dbReference>
<dbReference type="InterPro" id="IPR006583">
    <property type="entry name" value="PAN-3_domain"/>
</dbReference>
<evidence type="ECO:0000259" key="7">
    <source>
        <dbReference type="PROSITE" id="PS50948"/>
    </source>
</evidence>
<proteinExistence type="predicted"/>
<dbReference type="Pfam" id="PF01823">
    <property type="entry name" value="MACPF"/>
    <property type="match status" value="1"/>
</dbReference>
<dbReference type="Pfam" id="PF14295">
    <property type="entry name" value="PAN_4"/>
    <property type="match status" value="1"/>
</dbReference>
<feature type="domain" description="MACPF" evidence="8">
    <location>
        <begin position="95"/>
        <end position="418"/>
    </location>
</feature>
<comment type="caution">
    <text evidence="9">The sequence shown here is derived from an EMBL/GenBank/DDBJ whole genome shotgun (WGS) entry which is preliminary data.</text>
</comment>
<keyword evidence="4 6" id="KW-0472">Membrane</keyword>
<dbReference type="EMBL" id="JBJQND010000001">
    <property type="protein sequence ID" value="KAL3892011.1"/>
    <property type="molecule type" value="Genomic_DNA"/>
</dbReference>
<dbReference type="GO" id="GO:0005576">
    <property type="term" value="C:extracellular region"/>
    <property type="evidence" value="ECO:0007669"/>
    <property type="project" value="UniProtKB-SubCell"/>
</dbReference>
<evidence type="ECO:0000256" key="1">
    <source>
        <dbReference type="ARBA" id="ARBA00004370"/>
    </source>
</evidence>
<evidence type="ECO:0000256" key="4">
    <source>
        <dbReference type="ARBA" id="ARBA00023136"/>
    </source>
</evidence>
<dbReference type="PROSITE" id="PS51412">
    <property type="entry name" value="MACPF_2"/>
    <property type="match status" value="1"/>
</dbReference>
<gene>
    <name evidence="9" type="ORF">ACJMK2_004251</name>
</gene>
<dbReference type="InterPro" id="IPR020863">
    <property type="entry name" value="MACPF_CS"/>
</dbReference>
<keyword evidence="6" id="KW-0812">Transmembrane</keyword>
<keyword evidence="5" id="KW-1015">Disulfide bond</keyword>
<dbReference type="Pfam" id="PF08277">
    <property type="entry name" value="PAN_3"/>
    <property type="match status" value="1"/>
</dbReference>
<dbReference type="InterPro" id="IPR020864">
    <property type="entry name" value="MACPF"/>
</dbReference>
<protein>
    <recommendedName>
        <fullName evidence="11">MACPF domain-containing protein</fullName>
    </recommendedName>
</protein>
<comment type="subcellular location">
    <subcellularLocation>
        <location evidence="1">Membrane</location>
    </subcellularLocation>
    <subcellularLocation>
        <location evidence="2">Secreted</location>
    </subcellularLocation>
</comment>
<reference evidence="9 10" key="1">
    <citation type="submission" date="2024-11" db="EMBL/GenBank/DDBJ databases">
        <title>Chromosome-level genome assembly of the freshwater bivalve Anodonta woodiana.</title>
        <authorList>
            <person name="Chen X."/>
        </authorList>
    </citation>
    <scope>NUCLEOTIDE SEQUENCE [LARGE SCALE GENOMIC DNA]</scope>
    <source>
        <strain evidence="9">MN2024</strain>
        <tissue evidence="9">Gills</tissue>
    </source>
</reference>
<dbReference type="PROSITE" id="PS00279">
    <property type="entry name" value="MACPF_1"/>
    <property type="match status" value="1"/>
</dbReference>
<name>A0ABD3Y0L5_SINWO</name>
<feature type="domain" description="Apple" evidence="7">
    <location>
        <begin position="427"/>
        <end position="510"/>
    </location>
</feature>
<dbReference type="PROSITE" id="PS50948">
    <property type="entry name" value="PAN"/>
    <property type="match status" value="1"/>
</dbReference>
<evidence type="ECO:0008006" key="11">
    <source>
        <dbReference type="Google" id="ProtNLM"/>
    </source>
</evidence>
<keyword evidence="3" id="KW-0964">Secreted</keyword>
<accession>A0ABD3Y0L5</accession>
<evidence type="ECO:0000256" key="5">
    <source>
        <dbReference type="ARBA" id="ARBA00023157"/>
    </source>
</evidence>
<feature type="transmembrane region" description="Helical" evidence="6">
    <location>
        <begin position="32"/>
        <end position="55"/>
    </location>
</feature>